<name>A0A0D2U7S9_CAPO3</name>
<sequence>MTNPAQQHPGATANALSPVHIVSKAVVTCSNPAVSLPALGESPVFKLGPLDQLALPFIPVAVVLVYRPTSPAAAPGLLEVDRLQFALSRLLDYYPHLTGRLQMNKADNTVEVVQLGAGMEFRVATCDARLPDTCGGVTQPLVVTELPDGGNALLGAFNPWDDDGCGDHIFTLQHTRFACGSVALGVRVRHCVTDADGCFQLLRDLAELAFGRRAASGARLPTAYHLLAPAATAATAATSGGTEAETSTPAVPPPPVVGRILRFSGRELERLKAHATLTAAEFGQQWLSTFDVLAAHLYQRTHVARVQYAKSRGADPSQLSTDFLSPFNLRGRLGLPARYFPNAVSCAVFTYPADSFATAPLSAVAATIHDAMRQMTKQEAVDTLRWMSVQSDKRRIAQHFRPLNGGFMVSQWNKFDMYPQLDFDVGADSAPIPPTLVSTPFSPISLIDGLAYFLATEDQLSVSASTTTTQSVDVAIALIEPLWELLDCDPAFRQFRDTP</sequence>
<dbReference type="PANTHER" id="PTHR31642:SF11">
    <property type="entry name" value="SHIKIMATE O-HYDROXYCINNAMOYLTRANSFERASE"/>
    <property type="match status" value="1"/>
</dbReference>
<organism evidence="3 4">
    <name type="scientific">Capsaspora owczarzaki (strain ATCC 30864)</name>
    <dbReference type="NCBI Taxonomy" id="595528"/>
    <lineage>
        <taxon>Eukaryota</taxon>
        <taxon>Filasterea</taxon>
        <taxon>Capsaspora</taxon>
    </lineage>
</organism>
<dbReference type="AlphaFoldDB" id="A0A0D2U7S9"/>
<dbReference type="InterPro" id="IPR023213">
    <property type="entry name" value="CAT-like_dom_sf"/>
</dbReference>
<dbReference type="GO" id="GO:0016747">
    <property type="term" value="F:acyltransferase activity, transferring groups other than amino-acyl groups"/>
    <property type="evidence" value="ECO:0007669"/>
    <property type="project" value="TreeGrafter"/>
</dbReference>
<evidence type="ECO:0008006" key="5">
    <source>
        <dbReference type="Google" id="ProtNLM"/>
    </source>
</evidence>
<keyword evidence="1" id="KW-0808">Transferase</keyword>
<reference evidence="4" key="1">
    <citation type="submission" date="2011-02" db="EMBL/GenBank/DDBJ databases">
        <title>The Genome Sequence of Capsaspora owczarzaki ATCC 30864.</title>
        <authorList>
            <person name="Russ C."/>
            <person name="Cuomo C."/>
            <person name="Burger G."/>
            <person name="Gray M.W."/>
            <person name="Holland P.W.H."/>
            <person name="King N."/>
            <person name="Lang F.B.F."/>
            <person name="Roger A.J."/>
            <person name="Ruiz-Trillo I."/>
            <person name="Young S.K."/>
            <person name="Zeng Q."/>
            <person name="Gargeya S."/>
            <person name="Alvarado L."/>
            <person name="Berlin A."/>
            <person name="Chapman S.B."/>
            <person name="Chen Z."/>
            <person name="Freedman E."/>
            <person name="Gellesch M."/>
            <person name="Goldberg J."/>
            <person name="Griggs A."/>
            <person name="Gujja S."/>
            <person name="Heilman E."/>
            <person name="Heiman D."/>
            <person name="Howarth C."/>
            <person name="Mehta T."/>
            <person name="Neiman D."/>
            <person name="Pearson M."/>
            <person name="Roberts A."/>
            <person name="Saif S."/>
            <person name="Shea T."/>
            <person name="Shenoy N."/>
            <person name="Sisk P."/>
            <person name="Stolte C."/>
            <person name="Sykes S."/>
            <person name="White J."/>
            <person name="Yandava C."/>
            <person name="Haas B."/>
            <person name="Nusbaum C."/>
            <person name="Birren B."/>
        </authorList>
    </citation>
    <scope>NUCLEOTIDE SEQUENCE</scope>
    <source>
        <strain evidence="4">ATCC 30864</strain>
    </source>
</reference>
<dbReference type="STRING" id="595528.A0A0D2U7S9"/>
<dbReference type="InterPro" id="IPR050317">
    <property type="entry name" value="Plant_Fungal_Acyltransferase"/>
</dbReference>
<dbReference type="Proteomes" id="UP000008743">
    <property type="component" value="Unassembled WGS sequence"/>
</dbReference>
<dbReference type="eggNOG" id="ENOG502QSEP">
    <property type="taxonomic scope" value="Eukaryota"/>
</dbReference>
<keyword evidence="4" id="KW-1185">Reference proteome</keyword>
<dbReference type="EMBL" id="KE346362">
    <property type="protein sequence ID" value="KJE91136.1"/>
    <property type="molecule type" value="Genomic_DNA"/>
</dbReference>
<dbReference type="OrthoDB" id="1862401at2759"/>
<evidence type="ECO:0000256" key="1">
    <source>
        <dbReference type="ARBA" id="ARBA00022679"/>
    </source>
</evidence>
<dbReference type="OMA" id="CATRSSI"/>
<protein>
    <recommendedName>
        <fullName evidence="5">Transferase</fullName>
    </recommendedName>
</protein>
<dbReference type="InParanoid" id="A0A0D2U7S9"/>
<gene>
    <name evidence="3" type="ORF">CAOG_002316</name>
</gene>
<accession>A0A0D2U7S9</accession>
<keyword evidence="2" id="KW-0012">Acyltransferase</keyword>
<dbReference type="Gene3D" id="3.30.559.10">
    <property type="entry name" value="Chloramphenicol acetyltransferase-like domain"/>
    <property type="match status" value="2"/>
</dbReference>
<evidence type="ECO:0000256" key="2">
    <source>
        <dbReference type="ARBA" id="ARBA00023315"/>
    </source>
</evidence>
<proteinExistence type="predicted"/>
<dbReference type="RefSeq" id="XP_004349066.1">
    <property type="nucleotide sequence ID" value="XM_004349016.2"/>
</dbReference>
<evidence type="ECO:0000313" key="3">
    <source>
        <dbReference type="EMBL" id="KJE91136.1"/>
    </source>
</evidence>
<dbReference type="PANTHER" id="PTHR31642">
    <property type="entry name" value="TRICHOTHECENE 3-O-ACETYLTRANSFERASE"/>
    <property type="match status" value="1"/>
</dbReference>
<evidence type="ECO:0000313" key="4">
    <source>
        <dbReference type="Proteomes" id="UP000008743"/>
    </source>
</evidence>
<dbReference type="Pfam" id="PF02458">
    <property type="entry name" value="Transferase"/>
    <property type="match status" value="1"/>
</dbReference>
<dbReference type="PhylomeDB" id="A0A0D2U7S9"/>